<organism evidence="2 3">
    <name type="scientific">Pipistrellus nathusii</name>
    <name type="common">Nathusius' pipistrelle</name>
    <dbReference type="NCBI Taxonomy" id="59473"/>
    <lineage>
        <taxon>Eukaryota</taxon>
        <taxon>Metazoa</taxon>
        <taxon>Chordata</taxon>
        <taxon>Craniata</taxon>
        <taxon>Vertebrata</taxon>
        <taxon>Euteleostomi</taxon>
        <taxon>Mammalia</taxon>
        <taxon>Eutheria</taxon>
        <taxon>Laurasiatheria</taxon>
        <taxon>Chiroptera</taxon>
        <taxon>Yangochiroptera</taxon>
        <taxon>Vespertilionidae</taxon>
        <taxon>Pipistrellus</taxon>
    </lineage>
</organism>
<name>A0ABP0A5K9_PIPNA</name>
<feature type="transmembrane region" description="Helical" evidence="1">
    <location>
        <begin position="13"/>
        <end position="32"/>
    </location>
</feature>
<keyword evidence="3" id="KW-1185">Reference proteome</keyword>
<dbReference type="Proteomes" id="UP001314169">
    <property type="component" value="Chromosome 5"/>
</dbReference>
<evidence type="ECO:0000256" key="1">
    <source>
        <dbReference type="SAM" id="Phobius"/>
    </source>
</evidence>
<proteinExistence type="predicted"/>
<gene>
    <name evidence="2" type="ORF">MPIPNATIZW_LOCUS14092</name>
</gene>
<accession>A0ABP0A5K9</accession>
<keyword evidence="1" id="KW-0812">Transmembrane</keyword>
<keyword evidence="1" id="KW-0472">Membrane</keyword>
<sequence>MGYGIAESQLGNVTSPTFLFPAQGLIPSLLLFTPRRLKRKIPSTAPCDSACLQLGRVSPSAKQELSSLAEHQVPQVCPLKILPPPHHAQGVLSENKKRFCC</sequence>
<evidence type="ECO:0000313" key="3">
    <source>
        <dbReference type="Proteomes" id="UP001314169"/>
    </source>
</evidence>
<evidence type="ECO:0000313" key="2">
    <source>
        <dbReference type="EMBL" id="CAK6445786.1"/>
    </source>
</evidence>
<reference evidence="2" key="1">
    <citation type="submission" date="2023-12" db="EMBL/GenBank/DDBJ databases">
        <authorList>
            <person name="Brown T."/>
        </authorList>
    </citation>
    <scope>NUCLEOTIDE SEQUENCE</scope>
</reference>
<protein>
    <submittedName>
        <fullName evidence="2">Uncharacterized protein</fullName>
    </submittedName>
</protein>
<dbReference type="EMBL" id="OY882862">
    <property type="protein sequence ID" value="CAK6445786.1"/>
    <property type="molecule type" value="Genomic_DNA"/>
</dbReference>
<keyword evidence="1" id="KW-1133">Transmembrane helix</keyword>